<sequence length="110" mass="13222">MYINNDEFEKWMEKLSTKLNEIGQDIKAMTGKGEVNILDENDKLLDNQDLAFLLKVSYRTLQRYRTSKKLPYFMIGHKTYYRTSDVRAFVREHMELQQFKQFEKATRGDK</sequence>
<name>A0A1M5BVF2_9BACT</name>
<dbReference type="Pfam" id="PF12728">
    <property type="entry name" value="HTH_17"/>
    <property type="match status" value="1"/>
</dbReference>
<proteinExistence type="predicted"/>
<dbReference type="EMBL" id="FQUM01000005">
    <property type="protein sequence ID" value="SHF46277.1"/>
    <property type="molecule type" value="Genomic_DNA"/>
</dbReference>
<evidence type="ECO:0000313" key="3">
    <source>
        <dbReference type="Proteomes" id="UP000184164"/>
    </source>
</evidence>
<keyword evidence="3" id="KW-1185">Reference proteome</keyword>
<dbReference type="STRING" id="1484053.SAMN05444274_105317"/>
<dbReference type="InterPro" id="IPR041657">
    <property type="entry name" value="HTH_17"/>
</dbReference>
<evidence type="ECO:0000259" key="1">
    <source>
        <dbReference type="Pfam" id="PF12728"/>
    </source>
</evidence>
<feature type="domain" description="Helix-turn-helix" evidence="1">
    <location>
        <begin position="44"/>
        <end position="93"/>
    </location>
</feature>
<dbReference type="InterPro" id="IPR009061">
    <property type="entry name" value="DNA-bd_dom_put_sf"/>
</dbReference>
<dbReference type="Proteomes" id="UP000184164">
    <property type="component" value="Unassembled WGS sequence"/>
</dbReference>
<evidence type="ECO:0000313" key="2">
    <source>
        <dbReference type="EMBL" id="SHF46277.1"/>
    </source>
</evidence>
<dbReference type="SUPFAM" id="SSF46955">
    <property type="entry name" value="Putative DNA-binding domain"/>
    <property type="match status" value="1"/>
</dbReference>
<gene>
    <name evidence="2" type="ORF">SAMN05444274_105317</name>
</gene>
<organism evidence="2 3">
    <name type="scientific">Mariniphaga anaerophila</name>
    <dbReference type="NCBI Taxonomy" id="1484053"/>
    <lineage>
        <taxon>Bacteria</taxon>
        <taxon>Pseudomonadati</taxon>
        <taxon>Bacteroidota</taxon>
        <taxon>Bacteroidia</taxon>
        <taxon>Marinilabiliales</taxon>
        <taxon>Prolixibacteraceae</taxon>
        <taxon>Mariniphaga</taxon>
    </lineage>
</organism>
<dbReference type="AlphaFoldDB" id="A0A1M5BVF2"/>
<dbReference type="PANTHER" id="PTHR34585:SF22">
    <property type="entry name" value="HELIX-TURN-HELIX DOMAIN-CONTAINING PROTEIN"/>
    <property type="match status" value="1"/>
</dbReference>
<reference evidence="3" key="1">
    <citation type="submission" date="2016-11" db="EMBL/GenBank/DDBJ databases">
        <authorList>
            <person name="Varghese N."/>
            <person name="Submissions S."/>
        </authorList>
    </citation>
    <scope>NUCLEOTIDE SEQUENCE [LARGE SCALE GENOMIC DNA]</scope>
    <source>
        <strain evidence="3">DSM 26910</strain>
    </source>
</reference>
<dbReference type="OrthoDB" id="768005at2"/>
<protein>
    <submittedName>
        <fullName evidence="2">Helix-turn-helix domain-containing protein</fullName>
    </submittedName>
</protein>
<dbReference type="RefSeq" id="WP_073002210.1">
    <property type="nucleotide sequence ID" value="NZ_FQUM01000005.1"/>
</dbReference>
<accession>A0A1M5BVF2</accession>
<dbReference type="PANTHER" id="PTHR34585">
    <property type="match status" value="1"/>
</dbReference>